<protein>
    <submittedName>
        <fullName evidence="2">Uncharacterized protein</fullName>
    </submittedName>
</protein>
<dbReference type="RefSeq" id="WP_285634127.1">
    <property type="nucleotide sequence ID" value="NZ_BSTJ01000016.1"/>
</dbReference>
<organism evidence="2 3">
    <name type="scientific">Actinoallomurus iriomotensis</name>
    <dbReference type="NCBI Taxonomy" id="478107"/>
    <lineage>
        <taxon>Bacteria</taxon>
        <taxon>Bacillati</taxon>
        <taxon>Actinomycetota</taxon>
        <taxon>Actinomycetes</taxon>
        <taxon>Streptosporangiales</taxon>
        <taxon>Thermomonosporaceae</taxon>
        <taxon>Actinoallomurus</taxon>
    </lineage>
</organism>
<evidence type="ECO:0000313" key="3">
    <source>
        <dbReference type="Proteomes" id="UP001165135"/>
    </source>
</evidence>
<reference evidence="2" key="1">
    <citation type="submission" date="2023-03" db="EMBL/GenBank/DDBJ databases">
        <title>Actinoallomurus iriomotensis NBRC 103681.</title>
        <authorList>
            <person name="Ichikawa N."/>
            <person name="Sato H."/>
            <person name="Tonouchi N."/>
        </authorList>
    </citation>
    <scope>NUCLEOTIDE SEQUENCE</scope>
    <source>
        <strain evidence="2">NBRC 103681</strain>
    </source>
</reference>
<dbReference type="EMBL" id="BSTJ01000016">
    <property type="protein sequence ID" value="GLY80743.1"/>
    <property type="molecule type" value="Genomic_DNA"/>
</dbReference>
<feature type="signal peptide" evidence="1">
    <location>
        <begin position="1"/>
        <end position="17"/>
    </location>
</feature>
<proteinExistence type="predicted"/>
<evidence type="ECO:0000256" key="1">
    <source>
        <dbReference type="SAM" id="SignalP"/>
    </source>
</evidence>
<gene>
    <name evidence="2" type="ORF">Airi01_090100</name>
</gene>
<accession>A0A9W6RS61</accession>
<evidence type="ECO:0000313" key="2">
    <source>
        <dbReference type="EMBL" id="GLY80743.1"/>
    </source>
</evidence>
<dbReference type="AlphaFoldDB" id="A0A9W6RS61"/>
<comment type="caution">
    <text evidence="2">The sequence shown here is derived from an EMBL/GenBank/DDBJ whole genome shotgun (WGS) entry which is preliminary data.</text>
</comment>
<feature type="chain" id="PRO_5040869211" evidence="1">
    <location>
        <begin position="18"/>
        <end position="77"/>
    </location>
</feature>
<sequence length="77" mass="8455">MRIAPRMGVTISGLALAGATVMTLGTAASASAQSATITPRHAVTGYSVVDRHRRWRHRGYTYTYTYYWWGCGCCCCC</sequence>
<keyword evidence="1" id="KW-0732">Signal</keyword>
<dbReference type="Proteomes" id="UP001165135">
    <property type="component" value="Unassembled WGS sequence"/>
</dbReference>
<name>A0A9W6RS61_9ACTN</name>